<dbReference type="InterPro" id="IPR011990">
    <property type="entry name" value="TPR-like_helical_dom_sf"/>
</dbReference>
<dbReference type="PROSITE" id="PS51257">
    <property type="entry name" value="PROKAR_LIPOPROTEIN"/>
    <property type="match status" value="1"/>
</dbReference>
<protein>
    <submittedName>
        <fullName evidence="2">Photosystem I assembly protein Ycf3</fullName>
    </submittedName>
</protein>
<dbReference type="EMBL" id="LR699120">
    <property type="protein sequence ID" value="VVC77068.1"/>
    <property type="molecule type" value="Genomic_DNA"/>
</dbReference>
<dbReference type="PANTHER" id="PTHR44216">
    <property type="entry name" value="PROTEIN O-MANNOSYL-TRANSFERASE TMTC2"/>
    <property type="match status" value="1"/>
</dbReference>
<evidence type="ECO:0000313" key="2">
    <source>
        <dbReference type="EMBL" id="VVC77068.1"/>
    </source>
</evidence>
<dbReference type="InterPro" id="IPR013360">
    <property type="entry name" value="Pilus_4_PilW"/>
</dbReference>
<gene>
    <name evidence="2" type="primary">ycf3</name>
    <name evidence="2" type="ORF">AQUSIP_23950</name>
</gene>
<proteinExistence type="predicted"/>
<dbReference type="Pfam" id="PF13181">
    <property type="entry name" value="TPR_8"/>
    <property type="match status" value="1"/>
</dbReference>
<reference evidence="2 3" key="1">
    <citation type="submission" date="2019-08" db="EMBL/GenBank/DDBJ databases">
        <authorList>
            <person name="Guy L."/>
        </authorList>
    </citation>
    <scope>NUCLEOTIDE SEQUENCE [LARGE SCALE GENOMIC DNA]</scope>
    <source>
        <strain evidence="2 3">SGT-108</strain>
    </source>
</reference>
<dbReference type="GO" id="GO:0000030">
    <property type="term" value="F:mannosyltransferase activity"/>
    <property type="evidence" value="ECO:0007669"/>
    <property type="project" value="TreeGrafter"/>
</dbReference>
<dbReference type="AlphaFoldDB" id="A0A5E4PKJ7"/>
<dbReference type="GO" id="GO:0035269">
    <property type="term" value="P:protein O-linked glycosylation via mannose"/>
    <property type="evidence" value="ECO:0007669"/>
    <property type="project" value="TreeGrafter"/>
</dbReference>
<evidence type="ECO:0000256" key="1">
    <source>
        <dbReference type="PROSITE-ProRule" id="PRU00339"/>
    </source>
</evidence>
<dbReference type="KEGG" id="asip:AQUSIP_23950"/>
<organism evidence="2 3">
    <name type="scientific">Aquicella siphonis</name>
    <dbReference type="NCBI Taxonomy" id="254247"/>
    <lineage>
        <taxon>Bacteria</taxon>
        <taxon>Pseudomonadati</taxon>
        <taxon>Pseudomonadota</taxon>
        <taxon>Gammaproteobacteria</taxon>
        <taxon>Legionellales</taxon>
        <taxon>Coxiellaceae</taxon>
        <taxon>Aquicella</taxon>
    </lineage>
</organism>
<dbReference type="SUPFAM" id="SSF81901">
    <property type="entry name" value="HCP-like"/>
    <property type="match status" value="1"/>
</dbReference>
<dbReference type="Pfam" id="PF14559">
    <property type="entry name" value="TPR_19"/>
    <property type="match status" value="1"/>
</dbReference>
<dbReference type="NCBIfam" id="TIGR02521">
    <property type="entry name" value="type_IV_pilW"/>
    <property type="match status" value="1"/>
</dbReference>
<feature type="repeat" description="TPR" evidence="1">
    <location>
        <begin position="142"/>
        <end position="175"/>
    </location>
</feature>
<dbReference type="Proteomes" id="UP000324194">
    <property type="component" value="Chromosome 2"/>
</dbReference>
<dbReference type="OrthoDB" id="9814042at2"/>
<keyword evidence="1" id="KW-0802">TPR repeat</keyword>
<dbReference type="InterPro" id="IPR052384">
    <property type="entry name" value="TMTC_O-mannosyltransferase"/>
</dbReference>
<evidence type="ECO:0000313" key="3">
    <source>
        <dbReference type="Proteomes" id="UP000324194"/>
    </source>
</evidence>
<dbReference type="PROSITE" id="PS50005">
    <property type="entry name" value="TPR"/>
    <property type="match status" value="3"/>
</dbReference>
<accession>A0A5E4PKJ7</accession>
<sequence length="225" mass="25489">MPLIISRYTWIMLITLLLAACATTRESSQTDTKMVSAAKINDRLGMAYLERNDIQRAKQKFILALDEAPHIPETWYSMAYFMESTGNKEEAKKYYLKAIEVAPGRGDALNNYGTYLCRAGDYRGAVNYFVKATQDPKYLQAASAYENAGICALKIPSEQDAKKYFTKALAEDPQRPASLIELAELNYKQGDYKLSRQQLDQHLQLASPSMKSYMLEKKLDQKLPA</sequence>
<dbReference type="InterPro" id="IPR019734">
    <property type="entry name" value="TPR_rpt"/>
</dbReference>
<dbReference type="Gene3D" id="1.25.40.10">
    <property type="entry name" value="Tetratricopeptide repeat domain"/>
    <property type="match status" value="1"/>
</dbReference>
<feature type="repeat" description="TPR" evidence="1">
    <location>
        <begin position="38"/>
        <end position="71"/>
    </location>
</feature>
<name>A0A5E4PKJ7_9COXI</name>
<dbReference type="SMART" id="SM00028">
    <property type="entry name" value="TPR"/>
    <property type="match status" value="5"/>
</dbReference>
<feature type="repeat" description="TPR" evidence="1">
    <location>
        <begin position="72"/>
        <end position="105"/>
    </location>
</feature>
<keyword evidence="3" id="KW-1185">Reference proteome</keyword>
<dbReference type="PANTHER" id="PTHR44216:SF3">
    <property type="entry name" value="PROTEIN O-MANNOSYL-TRANSFERASE TMTC2"/>
    <property type="match status" value="1"/>
</dbReference>
<dbReference type="RefSeq" id="WP_148340470.1">
    <property type="nucleotide sequence ID" value="NZ_LR699120.1"/>
</dbReference>